<dbReference type="GO" id="GO:0042797">
    <property type="term" value="P:tRNA transcription by RNA polymerase III"/>
    <property type="evidence" value="ECO:0007669"/>
    <property type="project" value="TreeGrafter"/>
</dbReference>
<evidence type="ECO:0000256" key="2">
    <source>
        <dbReference type="ARBA" id="ARBA00023163"/>
    </source>
</evidence>
<accession>A0A5E4LS20</accession>
<dbReference type="Gene3D" id="3.90.940.10">
    <property type="match status" value="1"/>
</dbReference>
<dbReference type="GO" id="GO:0003899">
    <property type="term" value="F:DNA-directed RNA polymerase activity"/>
    <property type="evidence" value="ECO:0007669"/>
    <property type="project" value="UniProtKB-EC"/>
</dbReference>
<evidence type="ECO:0000256" key="1">
    <source>
        <dbReference type="ARBA" id="ARBA00022478"/>
    </source>
</evidence>
<evidence type="ECO:0000313" key="3">
    <source>
        <dbReference type="EMBL" id="VVC04219.1"/>
    </source>
</evidence>
<dbReference type="PIRSF" id="PIRSF000778">
    <property type="entry name" value="RpoK/RPB6"/>
    <property type="match status" value="1"/>
</dbReference>
<dbReference type="PANTHER" id="PTHR47227">
    <property type="entry name" value="DNA-DIRECTED RNA POLYMERASE SUBUNIT K"/>
    <property type="match status" value="1"/>
</dbReference>
<dbReference type="AlphaFoldDB" id="A0A5E4LS20"/>
<dbReference type="SUPFAM" id="SSF63562">
    <property type="entry name" value="RPB6/omega subunit-like"/>
    <property type="match status" value="1"/>
</dbReference>
<dbReference type="NCBIfam" id="NF002208">
    <property type="entry name" value="PRK01099.1-3"/>
    <property type="match status" value="1"/>
</dbReference>
<dbReference type="EMBL" id="CABMJJ010000009">
    <property type="protein sequence ID" value="VVC04219.1"/>
    <property type="molecule type" value="Genomic_DNA"/>
</dbReference>
<keyword evidence="3" id="KW-0808">Transferase</keyword>
<dbReference type="GO" id="GO:0003677">
    <property type="term" value="F:DNA binding"/>
    <property type="evidence" value="ECO:0007669"/>
    <property type="project" value="InterPro"/>
</dbReference>
<dbReference type="GO" id="GO:0000428">
    <property type="term" value="C:DNA-directed RNA polymerase complex"/>
    <property type="evidence" value="ECO:0007669"/>
    <property type="project" value="UniProtKB-KW"/>
</dbReference>
<dbReference type="EC" id="2.7.7.6" evidence="3"/>
<dbReference type="InterPro" id="IPR036161">
    <property type="entry name" value="RPB6/omega-like_sf"/>
</dbReference>
<dbReference type="InterPro" id="IPR020708">
    <property type="entry name" value="DNA-dir_RNA_polK_14-18kDa_CS"/>
</dbReference>
<sequence length="55" mass="5992">MDLTKYEVARLIGARALQLSMGAPPLIKVSKNSASFVEVAENELDHNVIPLSVVR</sequence>
<dbReference type="Pfam" id="PF01192">
    <property type="entry name" value="RNA_pol_Rpb6"/>
    <property type="match status" value="1"/>
</dbReference>
<organism evidence="3 4">
    <name type="scientific">Candidatus Bilamarchaeum dharawalense</name>
    <dbReference type="NCBI Taxonomy" id="2885759"/>
    <lineage>
        <taxon>Archaea</taxon>
        <taxon>Candidatus Micrarchaeota</taxon>
        <taxon>Candidatus Micrarchaeia</taxon>
        <taxon>Candidatus Anstonellales</taxon>
        <taxon>Candidatus Bilamarchaeaceae</taxon>
        <taxon>Candidatus Bilamarchaeum</taxon>
    </lineage>
</organism>
<proteinExistence type="predicted"/>
<dbReference type="Proteomes" id="UP000789941">
    <property type="component" value="Unassembled WGS sequence"/>
</dbReference>
<keyword evidence="2" id="KW-0804">Transcription</keyword>
<dbReference type="PANTHER" id="PTHR47227:SF5">
    <property type="entry name" value="DNA-DIRECTED RNA POLYMERASES I, II, AND III SUBUNIT RPABC2"/>
    <property type="match status" value="1"/>
</dbReference>
<dbReference type="PROSITE" id="PS01111">
    <property type="entry name" value="RNA_POL_K_14KD"/>
    <property type="match status" value="1"/>
</dbReference>
<name>A0A5E4LS20_9ARCH</name>
<reference evidence="3 4" key="1">
    <citation type="submission" date="2019-08" db="EMBL/GenBank/DDBJ databases">
        <authorList>
            <person name="Vazquez-Campos X."/>
        </authorList>
    </citation>
    <scope>NUCLEOTIDE SEQUENCE [LARGE SCALE GENOMIC DNA]</scope>
    <source>
        <strain evidence="3">LFW-283_2</strain>
    </source>
</reference>
<comment type="caution">
    <text evidence="3">The sequence shown here is derived from an EMBL/GenBank/DDBJ whole genome shotgun (WGS) entry which is preliminary data.</text>
</comment>
<keyword evidence="1 3" id="KW-0240">DNA-directed RNA polymerase</keyword>
<protein>
    <submittedName>
        <fullName evidence="3">DNA-directed RNA polymerase subunit K</fullName>
        <ecNumber evidence="3">2.7.7.6</ecNumber>
    </submittedName>
</protein>
<dbReference type="GO" id="GO:0006360">
    <property type="term" value="P:transcription by RNA polymerase I"/>
    <property type="evidence" value="ECO:0007669"/>
    <property type="project" value="TreeGrafter"/>
</dbReference>
<dbReference type="SMART" id="SM01409">
    <property type="entry name" value="RNA_pol_Rpb6"/>
    <property type="match status" value="1"/>
</dbReference>
<keyword evidence="3" id="KW-0548">Nucleotidyltransferase</keyword>
<gene>
    <name evidence="3" type="primary">rpoK</name>
    <name evidence="3" type="ORF">LFW2832_00813</name>
</gene>
<dbReference type="GO" id="GO:0006366">
    <property type="term" value="P:transcription by RNA polymerase II"/>
    <property type="evidence" value="ECO:0007669"/>
    <property type="project" value="TreeGrafter"/>
</dbReference>
<dbReference type="InterPro" id="IPR006110">
    <property type="entry name" value="Pol_omega/Rpo6/RPB6"/>
</dbReference>
<dbReference type="InterPro" id="IPR006111">
    <property type="entry name" value="Rpo6/Rpb6"/>
</dbReference>
<evidence type="ECO:0000313" key="4">
    <source>
        <dbReference type="Proteomes" id="UP000789941"/>
    </source>
</evidence>